<dbReference type="GO" id="GO:0020037">
    <property type="term" value="F:heme binding"/>
    <property type="evidence" value="ECO:0007669"/>
    <property type="project" value="InterPro"/>
</dbReference>
<dbReference type="InterPro" id="IPR002401">
    <property type="entry name" value="Cyt_P450_E_grp-I"/>
</dbReference>
<gene>
    <name evidence="11" type="ORF">SAY87_010339</name>
</gene>
<dbReference type="PANTHER" id="PTHR47947:SF3">
    <property type="entry name" value="CYTOCHROME P450 81D1-LIKE"/>
    <property type="match status" value="1"/>
</dbReference>
<evidence type="ECO:0000256" key="4">
    <source>
        <dbReference type="ARBA" id="ARBA00022723"/>
    </source>
</evidence>
<evidence type="ECO:0000256" key="9">
    <source>
        <dbReference type="PIRSR" id="PIRSR602401-1"/>
    </source>
</evidence>
<evidence type="ECO:0000313" key="12">
    <source>
        <dbReference type="Proteomes" id="UP001345219"/>
    </source>
</evidence>
<dbReference type="CDD" id="cd20653">
    <property type="entry name" value="CYP81"/>
    <property type="match status" value="1"/>
</dbReference>
<comment type="similarity">
    <text evidence="2 10">Belongs to the cytochrome P450 family.</text>
</comment>
<protein>
    <recommendedName>
        <fullName evidence="13">Isoflavone 2'-hydroxylase-like</fullName>
    </recommendedName>
</protein>
<dbReference type="InterPro" id="IPR050651">
    <property type="entry name" value="Plant_Cytochrome_P450_Monoox"/>
</dbReference>
<dbReference type="GO" id="GO:0004497">
    <property type="term" value="F:monooxygenase activity"/>
    <property type="evidence" value="ECO:0007669"/>
    <property type="project" value="UniProtKB-KW"/>
</dbReference>
<keyword evidence="6 9" id="KW-0408">Iron</keyword>
<evidence type="ECO:0000256" key="6">
    <source>
        <dbReference type="ARBA" id="ARBA00023004"/>
    </source>
</evidence>
<evidence type="ECO:0000256" key="1">
    <source>
        <dbReference type="ARBA" id="ARBA00004370"/>
    </source>
</evidence>
<dbReference type="EMBL" id="JAXIOK010000022">
    <property type="protein sequence ID" value="KAK4744027.1"/>
    <property type="molecule type" value="Genomic_DNA"/>
</dbReference>
<evidence type="ECO:0000256" key="5">
    <source>
        <dbReference type="ARBA" id="ARBA00023002"/>
    </source>
</evidence>
<evidence type="ECO:0008006" key="13">
    <source>
        <dbReference type="Google" id="ProtNLM"/>
    </source>
</evidence>
<dbReference type="GO" id="GO:0016705">
    <property type="term" value="F:oxidoreductase activity, acting on paired donors, with incorporation or reduction of molecular oxygen"/>
    <property type="evidence" value="ECO:0007669"/>
    <property type="project" value="InterPro"/>
</dbReference>
<dbReference type="Gene3D" id="1.10.630.10">
    <property type="entry name" value="Cytochrome P450"/>
    <property type="match status" value="1"/>
</dbReference>
<dbReference type="AlphaFoldDB" id="A0AAN7GW67"/>
<comment type="caution">
    <text evidence="11">The sequence shown here is derived from an EMBL/GenBank/DDBJ whole genome shotgun (WGS) entry which is preliminary data.</text>
</comment>
<dbReference type="GO" id="GO:0005506">
    <property type="term" value="F:iron ion binding"/>
    <property type="evidence" value="ECO:0007669"/>
    <property type="project" value="InterPro"/>
</dbReference>
<dbReference type="InterPro" id="IPR001128">
    <property type="entry name" value="Cyt_P450"/>
</dbReference>
<sequence>MEALHLYFSLISITITLYFIKWKLQDQYRNLPPSPSASLPIIGHLHLLKRPLHRALAGLSARHGPILSLRFGSRPVILVSSPDLAEECFTKNDVVFANRPRLLAGKHLGYDYTTLVWSSYGSHWRNLRRIASTQILSTHRLQMFSHIRADEVRLLMRRLFRAADGGGGEAVEFNKQEMKTLFFELTLNIVMRMIAGKRYYGESVQEAEEARKFKEIVGKTFQLSVATNLVDFIPALRWVGLTGGIEGSMIEVHKERDAFMKSLVEEHRKRMDRDDCSSSASPAGGSKIKRSKTLIDVLLSLQEEEPEYYRDEIIIGMIQVMLSAGSDTSAATTEWALSLLLNNPEVLRRAQAEIDGAVGSDRLIDESDLASLPYLHGIVMETLRICPVAPLIPPHESSEQCALGGYSIPRGSMLLVNAWAIQNDPKQWPEPERFRPERWLPEGDSSPKEGGLGLRMLPFGAGRRGCPGEGLAMRVVGLGVGSLLQCFDWKRVGEELVDMSEGAGLTMPKAEPLVALYRPRSAMVQLLSHL</sequence>
<dbReference type="InterPro" id="IPR017972">
    <property type="entry name" value="Cyt_P450_CS"/>
</dbReference>
<keyword evidence="7 10" id="KW-0503">Monooxygenase</keyword>
<evidence type="ECO:0000313" key="11">
    <source>
        <dbReference type="EMBL" id="KAK4744027.1"/>
    </source>
</evidence>
<evidence type="ECO:0000256" key="3">
    <source>
        <dbReference type="ARBA" id="ARBA00022617"/>
    </source>
</evidence>
<keyword evidence="3 9" id="KW-0349">Heme</keyword>
<evidence type="ECO:0000256" key="10">
    <source>
        <dbReference type="RuleBase" id="RU000461"/>
    </source>
</evidence>
<evidence type="ECO:0000256" key="2">
    <source>
        <dbReference type="ARBA" id="ARBA00010617"/>
    </source>
</evidence>
<organism evidence="11 12">
    <name type="scientific">Trapa incisa</name>
    <dbReference type="NCBI Taxonomy" id="236973"/>
    <lineage>
        <taxon>Eukaryota</taxon>
        <taxon>Viridiplantae</taxon>
        <taxon>Streptophyta</taxon>
        <taxon>Embryophyta</taxon>
        <taxon>Tracheophyta</taxon>
        <taxon>Spermatophyta</taxon>
        <taxon>Magnoliopsida</taxon>
        <taxon>eudicotyledons</taxon>
        <taxon>Gunneridae</taxon>
        <taxon>Pentapetalae</taxon>
        <taxon>rosids</taxon>
        <taxon>malvids</taxon>
        <taxon>Myrtales</taxon>
        <taxon>Lythraceae</taxon>
        <taxon>Trapa</taxon>
    </lineage>
</organism>
<keyword evidence="4 9" id="KW-0479">Metal-binding</keyword>
<proteinExistence type="inferred from homology"/>
<comment type="cofactor">
    <cofactor evidence="9">
        <name>heme</name>
        <dbReference type="ChEBI" id="CHEBI:30413"/>
    </cofactor>
</comment>
<dbReference type="PROSITE" id="PS00086">
    <property type="entry name" value="CYTOCHROME_P450"/>
    <property type="match status" value="1"/>
</dbReference>
<name>A0AAN7GW67_9MYRT</name>
<dbReference type="PRINTS" id="PR00463">
    <property type="entry name" value="EP450I"/>
</dbReference>
<dbReference type="FunFam" id="1.10.630.10:FF:000023">
    <property type="entry name" value="Cytochrome P450 family protein"/>
    <property type="match status" value="1"/>
</dbReference>
<dbReference type="InterPro" id="IPR036396">
    <property type="entry name" value="Cyt_P450_sf"/>
</dbReference>
<evidence type="ECO:0000256" key="7">
    <source>
        <dbReference type="ARBA" id="ARBA00023033"/>
    </source>
</evidence>
<dbReference type="SUPFAM" id="SSF48264">
    <property type="entry name" value="Cytochrome P450"/>
    <property type="match status" value="1"/>
</dbReference>
<dbReference type="PRINTS" id="PR00385">
    <property type="entry name" value="P450"/>
</dbReference>
<evidence type="ECO:0000256" key="8">
    <source>
        <dbReference type="ARBA" id="ARBA00023136"/>
    </source>
</evidence>
<keyword evidence="5 10" id="KW-0560">Oxidoreductase</keyword>
<reference evidence="11 12" key="1">
    <citation type="journal article" date="2023" name="Hortic Res">
        <title>Pangenome of water caltrop reveals structural variations and asymmetric subgenome divergence after allopolyploidization.</title>
        <authorList>
            <person name="Zhang X."/>
            <person name="Chen Y."/>
            <person name="Wang L."/>
            <person name="Yuan Y."/>
            <person name="Fang M."/>
            <person name="Shi L."/>
            <person name="Lu R."/>
            <person name="Comes H.P."/>
            <person name="Ma Y."/>
            <person name="Chen Y."/>
            <person name="Huang G."/>
            <person name="Zhou Y."/>
            <person name="Zheng Z."/>
            <person name="Qiu Y."/>
        </authorList>
    </citation>
    <scope>NUCLEOTIDE SEQUENCE [LARGE SCALE GENOMIC DNA]</scope>
    <source>
        <tissue evidence="11">Roots</tissue>
    </source>
</reference>
<feature type="binding site" description="axial binding residue" evidence="9">
    <location>
        <position position="466"/>
    </location>
    <ligand>
        <name>heme</name>
        <dbReference type="ChEBI" id="CHEBI:30413"/>
    </ligand>
    <ligandPart>
        <name>Fe</name>
        <dbReference type="ChEBI" id="CHEBI:18248"/>
    </ligandPart>
</feature>
<dbReference type="GO" id="GO:0016020">
    <property type="term" value="C:membrane"/>
    <property type="evidence" value="ECO:0007669"/>
    <property type="project" value="UniProtKB-SubCell"/>
</dbReference>
<dbReference type="Proteomes" id="UP001345219">
    <property type="component" value="Chromosome 9"/>
</dbReference>
<keyword evidence="12" id="KW-1185">Reference proteome</keyword>
<keyword evidence="8" id="KW-0472">Membrane</keyword>
<comment type="subcellular location">
    <subcellularLocation>
        <location evidence="1">Membrane</location>
    </subcellularLocation>
</comment>
<accession>A0AAN7GW67</accession>
<dbReference type="PANTHER" id="PTHR47947">
    <property type="entry name" value="CYTOCHROME P450 82C3-RELATED"/>
    <property type="match status" value="1"/>
</dbReference>
<dbReference type="Pfam" id="PF00067">
    <property type="entry name" value="p450"/>
    <property type="match status" value="1"/>
</dbReference>